<dbReference type="InterPro" id="IPR036061">
    <property type="entry name" value="CheW-like_dom_sf"/>
</dbReference>
<dbReference type="PROSITE" id="PS50851">
    <property type="entry name" value="CHEW"/>
    <property type="match status" value="1"/>
</dbReference>
<reference evidence="2 3" key="1">
    <citation type="submission" date="2018-06" db="EMBL/GenBank/DDBJ databases">
        <title>Genomic Encyclopedia of Type Strains, Phase IV (KMG-IV): sequencing the most valuable type-strain genomes for metagenomic binning, comparative biology and taxonomic classification.</title>
        <authorList>
            <person name="Goeker M."/>
        </authorList>
    </citation>
    <scope>NUCLEOTIDE SEQUENCE [LARGE SCALE GENOMIC DNA]</scope>
    <source>
        <strain evidence="2 3">DSM 18048</strain>
    </source>
</reference>
<dbReference type="InterPro" id="IPR002545">
    <property type="entry name" value="CheW-lke_dom"/>
</dbReference>
<evidence type="ECO:0000259" key="1">
    <source>
        <dbReference type="PROSITE" id="PS50851"/>
    </source>
</evidence>
<dbReference type="AlphaFoldDB" id="A0A318SB36"/>
<dbReference type="GO" id="GO:0006935">
    <property type="term" value="P:chemotaxis"/>
    <property type="evidence" value="ECO:0007669"/>
    <property type="project" value="InterPro"/>
</dbReference>
<name>A0A318SB36_9DEIO</name>
<dbReference type="GO" id="GO:0007165">
    <property type="term" value="P:signal transduction"/>
    <property type="evidence" value="ECO:0007669"/>
    <property type="project" value="InterPro"/>
</dbReference>
<dbReference type="Proteomes" id="UP000248326">
    <property type="component" value="Unassembled WGS sequence"/>
</dbReference>
<dbReference type="EMBL" id="QJSX01000001">
    <property type="protein sequence ID" value="PYE56640.1"/>
    <property type="molecule type" value="Genomic_DNA"/>
</dbReference>
<dbReference type="SUPFAM" id="SSF50341">
    <property type="entry name" value="CheW-like"/>
    <property type="match status" value="1"/>
</dbReference>
<proteinExistence type="predicted"/>
<organism evidence="2 3">
    <name type="scientific">Deinococcus yavapaiensis KR-236</name>
    <dbReference type="NCBI Taxonomy" id="694435"/>
    <lineage>
        <taxon>Bacteria</taxon>
        <taxon>Thermotogati</taxon>
        <taxon>Deinococcota</taxon>
        <taxon>Deinococci</taxon>
        <taxon>Deinococcales</taxon>
        <taxon>Deinococcaceae</taxon>
        <taxon>Deinococcus</taxon>
    </lineage>
</organism>
<comment type="caution">
    <text evidence="2">The sequence shown here is derived from an EMBL/GenBank/DDBJ whole genome shotgun (WGS) entry which is preliminary data.</text>
</comment>
<protein>
    <submittedName>
        <fullName evidence="2">Purine-binding chemotaxis protein CheW</fullName>
    </submittedName>
</protein>
<sequence length="140" mass="14712">METSATSSSRALLVRVGGRDVALEARSTRGAALVEHVTPVPRSSEMLLGLIAVRGDIVPLVDLARLLGSATPEFVGRQAVVVETRGERFAFPVEDVFGFANVVPAHGALTAPPVEVGERVVEALSLDEALTALSERISLV</sequence>
<evidence type="ECO:0000313" key="2">
    <source>
        <dbReference type="EMBL" id="PYE56640.1"/>
    </source>
</evidence>
<dbReference type="OrthoDB" id="9794382at2"/>
<dbReference type="Pfam" id="PF01584">
    <property type="entry name" value="CheW"/>
    <property type="match status" value="1"/>
</dbReference>
<gene>
    <name evidence="2" type="ORF">DES52_101445</name>
</gene>
<dbReference type="RefSeq" id="WP_110885103.1">
    <property type="nucleotide sequence ID" value="NZ_QJSX01000001.1"/>
</dbReference>
<dbReference type="Gene3D" id="2.40.50.180">
    <property type="entry name" value="CheA-289, Domain 4"/>
    <property type="match status" value="1"/>
</dbReference>
<keyword evidence="3" id="KW-1185">Reference proteome</keyword>
<feature type="domain" description="CheW-like" evidence="1">
    <location>
        <begin position="8"/>
        <end position="140"/>
    </location>
</feature>
<accession>A0A318SB36</accession>
<dbReference type="SMART" id="SM00260">
    <property type="entry name" value="CheW"/>
    <property type="match status" value="1"/>
</dbReference>
<evidence type="ECO:0000313" key="3">
    <source>
        <dbReference type="Proteomes" id="UP000248326"/>
    </source>
</evidence>